<comment type="caution">
    <text evidence="2">The sequence shown here is derived from an EMBL/GenBank/DDBJ whole genome shotgun (WGS) entry which is preliminary data.</text>
</comment>
<keyword evidence="1" id="KW-1133">Transmembrane helix</keyword>
<feature type="transmembrane region" description="Helical" evidence="1">
    <location>
        <begin position="12"/>
        <end position="30"/>
    </location>
</feature>
<dbReference type="RefSeq" id="WP_125554578.1">
    <property type="nucleotide sequence ID" value="NZ_RBVX01000003.1"/>
</dbReference>
<evidence type="ECO:0000313" key="2">
    <source>
        <dbReference type="EMBL" id="RSL34342.1"/>
    </source>
</evidence>
<evidence type="ECO:0000256" key="1">
    <source>
        <dbReference type="SAM" id="Phobius"/>
    </source>
</evidence>
<proteinExistence type="predicted"/>
<protein>
    <submittedName>
        <fullName evidence="2">Uncharacterized protein</fullName>
    </submittedName>
</protein>
<dbReference type="EMBL" id="RBVX01000003">
    <property type="protein sequence ID" value="RSL34342.1"/>
    <property type="molecule type" value="Genomic_DNA"/>
</dbReference>
<evidence type="ECO:0000313" key="3">
    <source>
        <dbReference type="Proteomes" id="UP000275076"/>
    </source>
</evidence>
<sequence>MIRRMITQHSYWMILFGWSAVQLVVALMLVQDQEVDALVVFDQIIFSQARLSKPFWYGVFFFPLLVHVMYVSPSLGTMYTEVLRFRSFRAWIVNRLIFTVISYCLFYRHWGNPPILERTRLS</sequence>
<keyword evidence="1" id="KW-0472">Membrane</keyword>
<keyword evidence="3" id="KW-1185">Reference proteome</keyword>
<dbReference type="Proteomes" id="UP000275076">
    <property type="component" value="Unassembled WGS sequence"/>
</dbReference>
<reference evidence="2 3" key="1">
    <citation type="submission" date="2018-10" db="EMBL/GenBank/DDBJ databases">
        <title>Draft genome sequence of Bacillus salarius IM0101, isolated from a hypersaline soil in Inner Mongolia, China.</title>
        <authorList>
            <person name="Yamprayoonswat W."/>
            <person name="Boonvisut S."/>
            <person name="Jumpathong W."/>
            <person name="Sittihan S."/>
            <person name="Ruangsuj P."/>
            <person name="Wanthongcharoen S."/>
            <person name="Thongpramul N."/>
            <person name="Pimmason S."/>
            <person name="Yu B."/>
            <person name="Yasawong M."/>
        </authorList>
    </citation>
    <scope>NUCLEOTIDE SEQUENCE [LARGE SCALE GENOMIC DNA]</scope>
    <source>
        <strain evidence="2 3">IM0101</strain>
    </source>
</reference>
<dbReference type="AlphaFoldDB" id="A0A3R9Q603"/>
<feature type="transmembrane region" description="Helical" evidence="1">
    <location>
        <begin position="92"/>
        <end position="110"/>
    </location>
</feature>
<organism evidence="2 3">
    <name type="scientific">Salibacterium salarium</name>
    <dbReference type="NCBI Taxonomy" id="284579"/>
    <lineage>
        <taxon>Bacteria</taxon>
        <taxon>Bacillati</taxon>
        <taxon>Bacillota</taxon>
        <taxon>Bacilli</taxon>
        <taxon>Bacillales</taxon>
        <taxon>Bacillaceae</taxon>
    </lineage>
</organism>
<gene>
    <name evidence="2" type="ORF">D7Z54_04045</name>
</gene>
<accession>A0A3R9Q603</accession>
<keyword evidence="1" id="KW-0812">Transmembrane</keyword>
<name>A0A3R9Q603_9BACI</name>
<feature type="transmembrane region" description="Helical" evidence="1">
    <location>
        <begin position="55"/>
        <end position="71"/>
    </location>
</feature>